<organism evidence="17 18">
    <name type="scientific">Medicago truncatula</name>
    <name type="common">Barrel medic</name>
    <name type="synonym">Medicago tribuloides</name>
    <dbReference type="NCBI Taxonomy" id="3880"/>
    <lineage>
        <taxon>Eukaryota</taxon>
        <taxon>Viridiplantae</taxon>
        <taxon>Streptophyta</taxon>
        <taxon>Embryophyta</taxon>
        <taxon>Tracheophyta</taxon>
        <taxon>Spermatophyta</taxon>
        <taxon>Magnoliopsida</taxon>
        <taxon>eudicotyledons</taxon>
        <taxon>Gunneridae</taxon>
        <taxon>Pentapetalae</taxon>
        <taxon>rosids</taxon>
        <taxon>fabids</taxon>
        <taxon>Fabales</taxon>
        <taxon>Fabaceae</taxon>
        <taxon>Papilionoideae</taxon>
        <taxon>50 kb inversion clade</taxon>
        <taxon>NPAAA clade</taxon>
        <taxon>Hologalegina</taxon>
        <taxon>IRL clade</taxon>
        <taxon>Trifolieae</taxon>
        <taxon>Medicago</taxon>
    </lineage>
</organism>
<dbReference type="AlphaFoldDB" id="A0A396IP89"/>
<keyword evidence="12" id="KW-0862">Zinc</keyword>
<evidence type="ECO:0000256" key="6">
    <source>
        <dbReference type="ARBA" id="ARBA00012251"/>
    </source>
</evidence>
<feature type="compositionally biased region" description="Basic and acidic residues" evidence="14">
    <location>
        <begin position="194"/>
        <end position="204"/>
    </location>
</feature>
<feature type="domain" description="RING-type" evidence="16">
    <location>
        <begin position="243"/>
        <end position="452"/>
    </location>
</feature>
<feature type="compositionally biased region" description="Basic and acidic residues" evidence="14">
    <location>
        <begin position="140"/>
        <end position="150"/>
    </location>
</feature>
<evidence type="ECO:0000256" key="7">
    <source>
        <dbReference type="ARBA" id="ARBA00022679"/>
    </source>
</evidence>
<evidence type="ECO:0000313" key="17">
    <source>
        <dbReference type="EMBL" id="RHN67546.1"/>
    </source>
</evidence>
<keyword evidence="11" id="KW-0833">Ubl conjugation pathway</keyword>
<dbReference type="Pfam" id="PF01485">
    <property type="entry name" value="IBR"/>
    <property type="match status" value="2"/>
</dbReference>
<keyword evidence="8" id="KW-0479">Metal-binding</keyword>
<evidence type="ECO:0000313" key="18">
    <source>
        <dbReference type="Proteomes" id="UP000265566"/>
    </source>
</evidence>
<evidence type="ECO:0000256" key="14">
    <source>
        <dbReference type="SAM" id="MobiDB-lite"/>
    </source>
</evidence>
<evidence type="ECO:0000256" key="2">
    <source>
        <dbReference type="ARBA" id="ARBA00001947"/>
    </source>
</evidence>
<dbReference type="InterPro" id="IPR001841">
    <property type="entry name" value="Znf_RING"/>
</dbReference>
<feature type="region of interest" description="Disordered" evidence="14">
    <location>
        <begin position="30"/>
        <end position="219"/>
    </location>
</feature>
<sequence>MTCSLSKKDRNSDAKTKAACKISITKLKKIISLPDSNAKEKKPNMMKRKSLSEGYDEKKKKKKKKQDSHEEKEKHNSFSAPLVIKEQSEHDSDAKEKKPHMVKRKSLPDGYNEKKKKKKQESPEKKEKHRSFSAPLVIKEPSEHDSDAKEKKPHMVKRKSLPDGYNEKKKKKKQESPEKKEKHRSFSAPLVIKEPSEHDSDAKQKKLKRKSTSESYDEKMKKPLIIDEEPEEFTTKMLIGESSRSSCGICFDLKTDLDMFKRKSCNHLFCVDCISKYVDSQLNNNVVKVTCPTPNCSAKLLPRHLQHILPKEFIDRWELAKYESKIALEQKTYCAFKDCSVLLVNDNDRGEVLTSCECPSCHRLFYAQCKVPWHAEMNCQEFQDLKHNTNEVDLDDKFLKLAKRNKWQRCPNCSIYVKRRSGCEHMKCRCKCNFCYLCGKKWKHGHLCKKRERLLG</sequence>
<protein>
    <recommendedName>
        <fullName evidence="6">RBR-type E3 ubiquitin transferase</fullName>
        <ecNumber evidence="6">2.3.2.31</ecNumber>
    </recommendedName>
</protein>
<dbReference type="GO" id="GO:0008270">
    <property type="term" value="F:zinc ion binding"/>
    <property type="evidence" value="ECO:0007669"/>
    <property type="project" value="UniProtKB-KW"/>
</dbReference>
<accession>A0A396IP89</accession>
<dbReference type="InterPro" id="IPR002867">
    <property type="entry name" value="IBR_dom"/>
</dbReference>
<comment type="caution">
    <text evidence="17">The sequence shown here is derived from an EMBL/GenBank/DDBJ whole genome shotgun (WGS) entry which is preliminary data.</text>
</comment>
<comment type="catalytic activity">
    <reaction evidence="1">
        <text>[E2 ubiquitin-conjugating enzyme]-S-ubiquitinyl-L-cysteine + [acceptor protein]-L-lysine = [E2 ubiquitin-conjugating enzyme]-L-cysteine + [acceptor protein]-N(6)-ubiquitinyl-L-lysine.</text>
        <dbReference type="EC" id="2.3.2.31"/>
    </reaction>
</comment>
<feature type="domain" description="RING-type" evidence="15">
    <location>
        <begin position="247"/>
        <end position="295"/>
    </location>
</feature>
<dbReference type="GO" id="GO:0016567">
    <property type="term" value="P:protein ubiquitination"/>
    <property type="evidence" value="ECO:0007669"/>
    <property type="project" value="UniProtKB-UniPathway"/>
</dbReference>
<dbReference type="InterPro" id="IPR017907">
    <property type="entry name" value="Znf_RING_CS"/>
</dbReference>
<dbReference type="SUPFAM" id="SSF57850">
    <property type="entry name" value="RING/U-box"/>
    <property type="match status" value="2"/>
</dbReference>
<evidence type="ECO:0000259" key="16">
    <source>
        <dbReference type="PROSITE" id="PS51873"/>
    </source>
</evidence>
<reference evidence="18" key="1">
    <citation type="journal article" date="2018" name="Nat. Plants">
        <title>Whole-genome landscape of Medicago truncatula symbiotic genes.</title>
        <authorList>
            <person name="Pecrix Y."/>
            <person name="Staton S.E."/>
            <person name="Sallet E."/>
            <person name="Lelandais-Briere C."/>
            <person name="Moreau S."/>
            <person name="Carrere S."/>
            <person name="Blein T."/>
            <person name="Jardinaud M.F."/>
            <person name="Latrasse D."/>
            <person name="Zouine M."/>
            <person name="Zahm M."/>
            <person name="Kreplak J."/>
            <person name="Mayjonade B."/>
            <person name="Satge C."/>
            <person name="Perez M."/>
            <person name="Cauet S."/>
            <person name="Marande W."/>
            <person name="Chantry-Darmon C."/>
            <person name="Lopez-Roques C."/>
            <person name="Bouchez O."/>
            <person name="Berard A."/>
            <person name="Debelle F."/>
            <person name="Munos S."/>
            <person name="Bendahmane A."/>
            <person name="Berges H."/>
            <person name="Niebel A."/>
            <person name="Buitink J."/>
            <person name="Frugier F."/>
            <person name="Benhamed M."/>
            <person name="Crespi M."/>
            <person name="Gouzy J."/>
            <person name="Gamas P."/>
        </authorList>
    </citation>
    <scope>NUCLEOTIDE SEQUENCE [LARGE SCALE GENOMIC DNA]</scope>
    <source>
        <strain evidence="18">cv. Jemalong A17</strain>
    </source>
</reference>
<proteinExistence type="inferred from homology"/>
<evidence type="ECO:0000256" key="11">
    <source>
        <dbReference type="ARBA" id="ARBA00022786"/>
    </source>
</evidence>
<evidence type="ECO:0000256" key="1">
    <source>
        <dbReference type="ARBA" id="ARBA00001798"/>
    </source>
</evidence>
<dbReference type="EMBL" id="PSQE01000003">
    <property type="protein sequence ID" value="RHN67546.1"/>
    <property type="molecule type" value="Genomic_DNA"/>
</dbReference>
<dbReference type="PROSITE" id="PS51873">
    <property type="entry name" value="TRIAD"/>
    <property type="match status" value="1"/>
</dbReference>
<dbReference type="FunFam" id="3.30.40.10:FF:000230">
    <property type="entry name" value="RBR-type E3 ubiquitin transferase"/>
    <property type="match status" value="1"/>
</dbReference>
<evidence type="ECO:0000256" key="5">
    <source>
        <dbReference type="ARBA" id="ARBA00005884"/>
    </source>
</evidence>
<dbReference type="Proteomes" id="UP000265566">
    <property type="component" value="Chromosome 3"/>
</dbReference>
<dbReference type="UniPathway" id="UPA00143"/>
<evidence type="ECO:0000256" key="4">
    <source>
        <dbReference type="ARBA" id="ARBA00004906"/>
    </source>
</evidence>
<dbReference type="InterPro" id="IPR031127">
    <property type="entry name" value="E3_UB_ligase_RBR"/>
</dbReference>
<name>A0A396IP89_MEDTR</name>
<dbReference type="CDD" id="cd22582">
    <property type="entry name" value="BRcat_RBR_unk"/>
    <property type="match status" value="1"/>
</dbReference>
<comment type="function">
    <text evidence="3">Might act as an E3 ubiquitin-protein ligase, or as part of E3 complex, which accepts ubiquitin from specific E2 ubiquitin-conjugating enzymes and then transfers it to substrates.</text>
</comment>
<keyword evidence="7" id="KW-0808">Transferase</keyword>
<evidence type="ECO:0000256" key="9">
    <source>
        <dbReference type="ARBA" id="ARBA00022737"/>
    </source>
</evidence>
<comment type="cofactor">
    <cofactor evidence="2">
        <name>Zn(2+)</name>
        <dbReference type="ChEBI" id="CHEBI:29105"/>
    </cofactor>
</comment>
<dbReference type="Gene3D" id="3.30.40.10">
    <property type="entry name" value="Zinc/RING finger domain, C3HC4 (zinc finger)"/>
    <property type="match status" value="1"/>
</dbReference>
<dbReference type="SMART" id="SM00647">
    <property type="entry name" value="IBR"/>
    <property type="match status" value="2"/>
</dbReference>
<evidence type="ECO:0000256" key="3">
    <source>
        <dbReference type="ARBA" id="ARBA00003976"/>
    </source>
</evidence>
<dbReference type="PROSITE" id="PS00518">
    <property type="entry name" value="ZF_RING_1"/>
    <property type="match status" value="1"/>
</dbReference>
<dbReference type="Gramene" id="rna15744">
    <property type="protein sequence ID" value="RHN67546.1"/>
    <property type="gene ID" value="gene15744"/>
</dbReference>
<evidence type="ECO:0000259" key="15">
    <source>
        <dbReference type="PROSITE" id="PS50089"/>
    </source>
</evidence>
<comment type="pathway">
    <text evidence="4">Protein modification; protein ubiquitination.</text>
</comment>
<dbReference type="GO" id="GO:0061630">
    <property type="term" value="F:ubiquitin protein ligase activity"/>
    <property type="evidence" value="ECO:0007669"/>
    <property type="project" value="UniProtKB-EC"/>
</dbReference>
<dbReference type="CDD" id="cd22584">
    <property type="entry name" value="Rcat_RBR_unk"/>
    <property type="match status" value="1"/>
</dbReference>
<evidence type="ECO:0000256" key="10">
    <source>
        <dbReference type="ARBA" id="ARBA00022771"/>
    </source>
</evidence>
<dbReference type="OrthoDB" id="10009520at2759"/>
<gene>
    <name evidence="17" type="ORF">MtrunA17_Chr3g0103851</name>
</gene>
<dbReference type="InterPro" id="IPR044066">
    <property type="entry name" value="TRIAD_supradom"/>
</dbReference>
<dbReference type="InterPro" id="IPR013083">
    <property type="entry name" value="Znf_RING/FYVE/PHD"/>
</dbReference>
<evidence type="ECO:0000256" key="8">
    <source>
        <dbReference type="ARBA" id="ARBA00022723"/>
    </source>
</evidence>
<feature type="compositionally biased region" description="Basic and acidic residues" evidence="14">
    <location>
        <begin position="86"/>
        <end position="96"/>
    </location>
</feature>
<evidence type="ECO:0000256" key="13">
    <source>
        <dbReference type="PROSITE-ProRule" id="PRU00175"/>
    </source>
</evidence>
<dbReference type="PANTHER" id="PTHR11685">
    <property type="entry name" value="RBR FAMILY RING FINGER AND IBR DOMAIN-CONTAINING"/>
    <property type="match status" value="1"/>
</dbReference>
<dbReference type="EC" id="2.3.2.31" evidence="6"/>
<feature type="compositionally biased region" description="Basic and acidic residues" evidence="14">
    <location>
        <begin position="67"/>
        <end position="76"/>
    </location>
</feature>
<keyword evidence="10 13" id="KW-0863">Zinc-finger</keyword>
<keyword evidence="9" id="KW-0677">Repeat</keyword>
<dbReference type="PROSITE" id="PS50089">
    <property type="entry name" value="ZF_RING_2"/>
    <property type="match status" value="1"/>
</dbReference>
<dbReference type="Gene3D" id="1.20.120.1750">
    <property type="match status" value="1"/>
</dbReference>
<comment type="similarity">
    <text evidence="5">Belongs to the RBR family. Ariadne subfamily.</text>
</comment>
<evidence type="ECO:0000256" key="12">
    <source>
        <dbReference type="ARBA" id="ARBA00022833"/>
    </source>
</evidence>